<gene>
    <name evidence="1" type="ORF">DXZ20_04895</name>
</gene>
<comment type="caution">
    <text evidence="1">The sequence shown here is derived from an EMBL/GenBank/DDBJ whole genome shotgun (WGS) entry which is preliminary data.</text>
</comment>
<accession>A0A6M0RFV7</accession>
<keyword evidence="2" id="KW-1185">Reference proteome</keyword>
<organism evidence="1 2">
    <name type="scientific">Adonisia turfae CCMR0081</name>
    <dbReference type="NCBI Taxonomy" id="2292702"/>
    <lineage>
        <taxon>Bacteria</taxon>
        <taxon>Bacillati</taxon>
        <taxon>Cyanobacteriota</taxon>
        <taxon>Adonisia</taxon>
        <taxon>Adonisia turfae</taxon>
    </lineage>
</organism>
<proteinExistence type="predicted"/>
<evidence type="ECO:0000313" key="2">
    <source>
        <dbReference type="Proteomes" id="UP000481033"/>
    </source>
</evidence>
<dbReference type="Proteomes" id="UP000481033">
    <property type="component" value="Unassembled WGS sequence"/>
</dbReference>
<name>A0A6M0RFV7_9CYAN</name>
<reference evidence="1 2" key="1">
    <citation type="journal article" date="2020" name="Microb. Ecol.">
        <title>Ecogenomics of the Marine Benthic Filamentous Cyanobacterium Adonisia.</title>
        <authorList>
            <person name="Walter J.M."/>
            <person name="Coutinho F.H."/>
            <person name="Leomil L."/>
            <person name="Hargreaves P.I."/>
            <person name="Campeao M.E."/>
            <person name="Vieira V.V."/>
            <person name="Silva B.S."/>
            <person name="Fistarol G.O."/>
            <person name="Salomon P.S."/>
            <person name="Sawabe T."/>
            <person name="Mino S."/>
            <person name="Hosokawa M."/>
            <person name="Miyashita H."/>
            <person name="Maruyama F."/>
            <person name="van Verk M.C."/>
            <person name="Dutilh B.E."/>
            <person name="Thompson C.C."/>
            <person name="Thompson F.L."/>
        </authorList>
    </citation>
    <scope>NUCLEOTIDE SEQUENCE [LARGE SCALE GENOMIC DNA]</scope>
    <source>
        <strain evidence="1 2">CCMR0081</strain>
    </source>
</reference>
<dbReference type="EMBL" id="QXHD01000004">
    <property type="protein sequence ID" value="NEZ55029.1"/>
    <property type="molecule type" value="Genomic_DNA"/>
</dbReference>
<sequence>MSFLVENAAITYEPDEESTSLQAARDEAERQLGHLENIVGIGMSQTLEGEDAVIVYVKTRETLAQLPTHISGVPVIGEVTGEVRAL</sequence>
<dbReference type="AlphaFoldDB" id="A0A6M0RFV7"/>
<evidence type="ECO:0000313" key="1">
    <source>
        <dbReference type="EMBL" id="NEZ55029.1"/>
    </source>
</evidence>
<protein>
    <submittedName>
        <fullName evidence="1">Uncharacterized protein</fullName>
    </submittedName>
</protein>
<dbReference type="RefSeq" id="WP_163696786.1">
    <property type="nucleotide sequence ID" value="NZ_QXHD01000004.1"/>
</dbReference>